<evidence type="ECO:0000256" key="1">
    <source>
        <dbReference type="SAM" id="SignalP"/>
    </source>
</evidence>
<proteinExistence type="predicted"/>
<dbReference type="Proteomes" id="UP000220922">
    <property type="component" value="Unassembled WGS sequence"/>
</dbReference>
<feature type="signal peptide" evidence="1">
    <location>
        <begin position="1"/>
        <end position="25"/>
    </location>
</feature>
<dbReference type="RefSeq" id="WP_097653659.1">
    <property type="nucleotide sequence ID" value="NZ_LYXE01000104.1"/>
</dbReference>
<dbReference type="OrthoDB" id="144348at2"/>
<accession>A0A2H3L7Q7</accession>
<name>A0A2H3L7Q7_9CHLR</name>
<comment type="caution">
    <text evidence="2">The sequence shown here is derived from an EMBL/GenBank/DDBJ whole genome shotgun (WGS) entry which is preliminary data.</text>
</comment>
<sequence length="384" mass="43456">MQRFLLATLMLVTLTLTSLATPASAQTEQRCFAETGFCISGPIRAYWERNGGLAVFGFPITEQRVERVEDRTITVQWFERDRLEIQADGTLTAGRLGARVLELQWRPWQMGNEPPRTGTCRFFAETGYHACDAFLRYWERNGGLERFGYPLTPVFEEQIEGRVYQVQYFERRRMELHPDLPPGASSVLLGLLGNAVLKELIPSSPWAYPQCLENMSAAMRLAHQRLPAPEVLGCPQLYAPSGMPGSIQHFERGEMIWFQPPSIVIPGGVLPRTIMVYLDGEPHPRFLGPFFDYWEAGRDPERPATTPPPGFYAPVRGFAKVWSEHPEVAQALGWAIEPEPQMRKAEYQIMARGLLVRLYEGEQLGTVYAFGNPTIPTQVRKVAP</sequence>
<organism evidence="2 3">
    <name type="scientific">Candidatus Chloroploca asiatica</name>
    <dbReference type="NCBI Taxonomy" id="1506545"/>
    <lineage>
        <taxon>Bacteria</taxon>
        <taxon>Bacillati</taxon>
        <taxon>Chloroflexota</taxon>
        <taxon>Chloroflexia</taxon>
        <taxon>Chloroflexales</taxon>
        <taxon>Chloroflexineae</taxon>
        <taxon>Oscillochloridaceae</taxon>
        <taxon>Candidatus Chloroploca</taxon>
    </lineage>
</organism>
<dbReference type="EMBL" id="LYXE01000104">
    <property type="protein sequence ID" value="PDV98324.1"/>
    <property type="molecule type" value="Genomic_DNA"/>
</dbReference>
<protein>
    <submittedName>
        <fullName evidence="2">Uncharacterized protein</fullName>
    </submittedName>
</protein>
<reference evidence="2 3" key="1">
    <citation type="submission" date="2016-05" db="EMBL/GenBank/DDBJ databases">
        <authorList>
            <person name="Lavstsen T."/>
            <person name="Jespersen J.S."/>
        </authorList>
    </citation>
    <scope>NUCLEOTIDE SEQUENCE [LARGE SCALE GENOMIC DNA]</scope>
    <source>
        <strain evidence="2 3">B7-9</strain>
    </source>
</reference>
<evidence type="ECO:0000313" key="3">
    <source>
        <dbReference type="Proteomes" id="UP000220922"/>
    </source>
</evidence>
<evidence type="ECO:0000313" key="2">
    <source>
        <dbReference type="EMBL" id="PDV98324.1"/>
    </source>
</evidence>
<gene>
    <name evidence="2" type="ORF">A9Q02_16110</name>
</gene>
<keyword evidence="1" id="KW-0732">Signal</keyword>
<feature type="chain" id="PRO_5013890954" evidence="1">
    <location>
        <begin position="26"/>
        <end position="384"/>
    </location>
</feature>
<keyword evidence="3" id="KW-1185">Reference proteome</keyword>
<dbReference type="AlphaFoldDB" id="A0A2H3L7Q7"/>